<organism evidence="2 3">
    <name type="scientific">Fusarium torulosum</name>
    <dbReference type="NCBI Taxonomy" id="33205"/>
    <lineage>
        <taxon>Eukaryota</taxon>
        <taxon>Fungi</taxon>
        <taxon>Dikarya</taxon>
        <taxon>Ascomycota</taxon>
        <taxon>Pezizomycotina</taxon>
        <taxon>Sordariomycetes</taxon>
        <taxon>Hypocreomycetidae</taxon>
        <taxon>Hypocreales</taxon>
        <taxon>Nectriaceae</taxon>
        <taxon>Fusarium</taxon>
    </lineage>
</organism>
<dbReference type="EMBL" id="ONZP01000089">
    <property type="protein sequence ID" value="SPJ73170.1"/>
    <property type="molecule type" value="Genomic_DNA"/>
</dbReference>
<name>A0AAE8SEQ8_9HYPO</name>
<reference evidence="2" key="1">
    <citation type="submission" date="2018-03" db="EMBL/GenBank/DDBJ databases">
        <authorList>
            <person name="Guldener U."/>
        </authorList>
    </citation>
    <scope>NUCLEOTIDE SEQUENCE</scope>
</reference>
<evidence type="ECO:0000313" key="2">
    <source>
        <dbReference type="EMBL" id="SPJ73170.1"/>
    </source>
</evidence>
<feature type="region of interest" description="Disordered" evidence="1">
    <location>
        <begin position="121"/>
        <end position="149"/>
    </location>
</feature>
<evidence type="ECO:0000313" key="3">
    <source>
        <dbReference type="Proteomes" id="UP001187734"/>
    </source>
</evidence>
<accession>A0AAE8SEQ8</accession>
<dbReference type="Proteomes" id="UP001187734">
    <property type="component" value="Unassembled WGS sequence"/>
</dbReference>
<protein>
    <submittedName>
        <fullName evidence="2">Uncharacterized protein</fullName>
    </submittedName>
</protein>
<dbReference type="AlphaFoldDB" id="A0AAE8SEQ8"/>
<evidence type="ECO:0000256" key="1">
    <source>
        <dbReference type="SAM" id="MobiDB-lite"/>
    </source>
</evidence>
<comment type="caution">
    <text evidence="2">The sequence shown here is derived from an EMBL/GenBank/DDBJ whole genome shotgun (WGS) entry which is preliminary data.</text>
</comment>
<keyword evidence="3" id="KW-1185">Reference proteome</keyword>
<gene>
    <name evidence="2" type="ORF">FTOL_02899</name>
</gene>
<proteinExistence type="predicted"/>
<sequence length="239" mass="26167">MSFLSEVTAVPATYDDTDQDANNPRYEIGENIKLRWLTDLKEMTIPVVQLFSNSTQRYYVVEHNTTDKTTSWTVGFNSDNRFWKDAYNGRDIIFWFEIYKAESTLAEDPIVMSRSFNDSVSDTDASESSSSSASDPTSSPSSGADSSSDSGISGGSLLVLLLEPLLSEPLDYINKNGLKAIQLDLVKVKATKKPFKDGAFYNPGKPVVSGLLTVVTGGVRFTEVTGNVYLLSGTRPGKI</sequence>